<sequence>MIVLIEREWDHKARQKVIVVVGIGDQHIE</sequence>
<comment type="caution">
    <text evidence="1">The sequence shown here is derived from an EMBL/GenBank/DDBJ whole genome shotgun (WGS) entry which is preliminary data.</text>
</comment>
<name>W4MD76_9BACT</name>
<dbReference type="AlphaFoldDB" id="W4MD76"/>
<dbReference type="EMBL" id="AZHX01000351">
    <property type="protein sequence ID" value="ETX07871.1"/>
    <property type="molecule type" value="Genomic_DNA"/>
</dbReference>
<protein>
    <submittedName>
        <fullName evidence="1">Uncharacterized protein</fullName>
    </submittedName>
</protein>
<dbReference type="Proteomes" id="UP000019140">
    <property type="component" value="Unassembled WGS sequence"/>
</dbReference>
<accession>W4MD76</accession>
<proteinExistence type="predicted"/>
<organism evidence="1 2">
    <name type="scientific">Candidatus Entotheonella gemina</name>
    <dbReference type="NCBI Taxonomy" id="1429439"/>
    <lineage>
        <taxon>Bacteria</taxon>
        <taxon>Pseudomonadati</taxon>
        <taxon>Nitrospinota/Tectimicrobiota group</taxon>
        <taxon>Candidatus Tectimicrobiota</taxon>
        <taxon>Candidatus Entotheonellia</taxon>
        <taxon>Candidatus Entotheonellales</taxon>
        <taxon>Candidatus Entotheonellaceae</taxon>
        <taxon>Candidatus Entotheonella</taxon>
    </lineage>
</organism>
<gene>
    <name evidence="1" type="ORF">ETSY2_08680</name>
</gene>
<keyword evidence="2" id="KW-1185">Reference proteome</keyword>
<evidence type="ECO:0000313" key="1">
    <source>
        <dbReference type="EMBL" id="ETX07871.1"/>
    </source>
</evidence>
<dbReference type="HOGENOM" id="CLU_3408967_0_0_7"/>
<reference evidence="1 2" key="1">
    <citation type="journal article" date="2014" name="Nature">
        <title>An environmental bacterial taxon with a large and distinct metabolic repertoire.</title>
        <authorList>
            <person name="Wilson M.C."/>
            <person name="Mori T."/>
            <person name="Ruckert C."/>
            <person name="Uria A.R."/>
            <person name="Helf M.J."/>
            <person name="Takada K."/>
            <person name="Gernert C."/>
            <person name="Steffens U.A."/>
            <person name="Heycke N."/>
            <person name="Schmitt S."/>
            <person name="Rinke C."/>
            <person name="Helfrich E.J."/>
            <person name="Brachmann A.O."/>
            <person name="Gurgui C."/>
            <person name="Wakimoto T."/>
            <person name="Kracht M."/>
            <person name="Crusemann M."/>
            <person name="Hentschel U."/>
            <person name="Abe I."/>
            <person name="Matsunaga S."/>
            <person name="Kalinowski J."/>
            <person name="Takeyama H."/>
            <person name="Piel J."/>
        </authorList>
    </citation>
    <scope>NUCLEOTIDE SEQUENCE [LARGE SCALE GENOMIC DNA]</scope>
    <source>
        <strain evidence="2">TSY2</strain>
    </source>
</reference>
<evidence type="ECO:0000313" key="2">
    <source>
        <dbReference type="Proteomes" id="UP000019140"/>
    </source>
</evidence>